<dbReference type="GeneID" id="37071107"/>
<proteinExistence type="predicted"/>
<keyword evidence="2" id="KW-1185">Reference proteome</keyword>
<dbReference type="AlphaFoldDB" id="A0A317VLV6"/>
<sequence>MDPNSLRVGVRGLKNPNGLGFGVSGCQVMSVPYCIVLSRIGPTPPERDIRPAQTVRSKYTYILTTSYLT</sequence>
<evidence type="ECO:0000313" key="2">
    <source>
        <dbReference type="Proteomes" id="UP000247233"/>
    </source>
</evidence>
<name>A0A317VLV6_9EURO</name>
<comment type="caution">
    <text evidence="1">The sequence shown here is derived from an EMBL/GenBank/DDBJ whole genome shotgun (WGS) entry which is preliminary data.</text>
</comment>
<organism evidence="1 2">
    <name type="scientific">Aspergillus heteromorphus CBS 117.55</name>
    <dbReference type="NCBI Taxonomy" id="1448321"/>
    <lineage>
        <taxon>Eukaryota</taxon>
        <taxon>Fungi</taxon>
        <taxon>Dikarya</taxon>
        <taxon>Ascomycota</taxon>
        <taxon>Pezizomycotina</taxon>
        <taxon>Eurotiomycetes</taxon>
        <taxon>Eurotiomycetidae</taxon>
        <taxon>Eurotiales</taxon>
        <taxon>Aspergillaceae</taxon>
        <taxon>Aspergillus</taxon>
        <taxon>Aspergillus subgen. Circumdati</taxon>
    </lineage>
</organism>
<dbReference type="EMBL" id="MSFL01000021">
    <property type="protein sequence ID" value="PWY75353.1"/>
    <property type="molecule type" value="Genomic_DNA"/>
</dbReference>
<dbReference type="PROSITE" id="PS51257">
    <property type="entry name" value="PROKAR_LIPOPROTEIN"/>
    <property type="match status" value="1"/>
</dbReference>
<dbReference type="Proteomes" id="UP000247233">
    <property type="component" value="Unassembled WGS sequence"/>
</dbReference>
<dbReference type="VEuPathDB" id="FungiDB:BO70DRAFT_95014"/>
<protein>
    <submittedName>
        <fullName evidence="1">Uncharacterized protein</fullName>
    </submittedName>
</protein>
<gene>
    <name evidence="1" type="ORF">BO70DRAFT_95014</name>
</gene>
<accession>A0A317VLV6</accession>
<evidence type="ECO:0000313" key="1">
    <source>
        <dbReference type="EMBL" id="PWY75353.1"/>
    </source>
</evidence>
<dbReference type="RefSeq" id="XP_025397319.1">
    <property type="nucleotide sequence ID" value="XM_025548870.1"/>
</dbReference>
<reference evidence="1 2" key="1">
    <citation type="submission" date="2016-12" db="EMBL/GenBank/DDBJ databases">
        <title>The genomes of Aspergillus section Nigri reveals drivers in fungal speciation.</title>
        <authorList>
            <consortium name="DOE Joint Genome Institute"/>
            <person name="Vesth T.C."/>
            <person name="Nybo J."/>
            <person name="Theobald S."/>
            <person name="Brandl J."/>
            <person name="Frisvad J.C."/>
            <person name="Nielsen K.F."/>
            <person name="Lyhne E.K."/>
            <person name="Kogle M.E."/>
            <person name="Kuo A."/>
            <person name="Riley R."/>
            <person name="Clum A."/>
            <person name="Nolan M."/>
            <person name="Lipzen A."/>
            <person name="Salamov A."/>
            <person name="Henrissat B."/>
            <person name="Wiebenga A."/>
            <person name="De Vries R.P."/>
            <person name="Grigoriev I.V."/>
            <person name="Mortensen U.H."/>
            <person name="Andersen M.R."/>
            <person name="Baker S.E."/>
        </authorList>
    </citation>
    <scope>NUCLEOTIDE SEQUENCE [LARGE SCALE GENOMIC DNA]</scope>
    <source>
        <strain evidence="1 2">CBS 117.55</strain>
    </source>
</reference>